<evidence type="ECO:0000313" key="3">
    <source>
        <dbReference type="Proteomes" id="UP000034164"/>
    </source>
</evidence>
<organism evidence="2 3">
    <name type="scientific">[Emmonsia] crescens</name>
    <dbReference type="NCBI Taxonomy" id="73230"/>
    <lineage>
        <taxon>Eukaryota</taxon>
        <taxon>Fungi</taxon>
        <taxon>Dikarya</taxon>
        <taxon>Ascomycota</taxon>
        <taxon>Pezizomycotina</taxon>
        <taxon>Eurotiomycetes</taxon>
        <taxon>Eurotiomycetidae</taxon>
        <taxon>Onygenales</taxon>
        <taxon>Ajellomycetaceae</taxon>
        <taxon>Emergomyces</taxon>
    </lineage>
</organism>
<sequence>MCTASSMPIGRGVRRRMPMRNSDSTLLQVSSCPSSPVGGWSRCSTPGSKQVMRKPETDRQMEYRTPPARAQSARPTVAVTVPERQGPLASTRRRDPGSANKITDP</sequence>
<evidence type="ECO:0000313" key="2">
    <source>
        <dbReference type="EMBL" id="KKZ68793.1"/>
    </source>
</evidence>
<dbReference type="Proteomes" id="UP000034164">
    <property type="component" value="Unassembled WGS sequence"/>
</dbReference>
<feature type="region of interest" description="Disordered" evidence="1">
    <location>
        <begin position="1"/>
        <end position="105"/>
    </location>
</feature>
<dbReference type="OrthoDB" id="10497612at2759"/>
<feature type="compositionally biased region" description="Basic and acidic residues" evidence="1">
    <location>
        <begin position="53"/>
        <end position="62"/>
    </location>
</feature>
<dbReference type="AlphaFoldDB" id="A0A0G2IDZ1"/>
<feature type="compositionally biased region" description="Polar residues" evidence="1">
    <location>
        <begin position="21"/>
        <end position="34"/>
    </location>
</feature>
<dbReference type="EMBL" id="LCZI01000032">
    <property type="protein sequence ID" value="KKZ68793.1"/>
    <property type="molecule type" value="Genomic_DNA"/>
</dbReference>
<name>A0A0G2IDZ1_9EURO</name>
<evidence type="ECO:0000256" key="1">
    <source>
        <dbReference type="SAM" id="MobiDB-lite"/>
    </source>
</evidence>
<accession>A0A0G2IDZ1</accession>
<comment type="caution">
    <text evidence="2">The sequence shown here is derived from an EMBL/GenBank/DDBJ whole genome shotgun (WGS) entry which is preliminary data.</text>
</comment>
<dbReference type="VEuPathDB" id="FungiDB:EMCG_05615"/>
<gene>
    <name evidence="2" type="ORF">EMCG_05615</name>
</gene>
<reference evidence="3" key="1">
    <citation type="journal article" date="2015" name="PLoS Genet.">
        <title>The dynamic genome and transcriptome of the human fungal pathogen Blastomyces and close relative Emmonsia.</title>
        <authorList>
            <person name="Munoz J.F."/>
            <person name="Gauthier G.M."/>
            <person name="Desjardins C.A."/>
            <person name="Gallo J.E."/>
            <person name="Holder J."/>
            <person name="Sullivan T.D."/>
            <person name="Marty A.J."/>
            <person name="Carmen J.C."/>
            <person name="Chen Z."/>
            <person name="Ding L."/>
            <person name="Gujja S."/>
            <person name="Magrini V."/>
            <person name="Misas E."/>
            <person name="Mitreva M."/>
            <person name="Priest M."/>
            <person name="Saif S."/>
            <person name="Whiston E.A."/>
            <person name="Young S."/>
            <person name="Zeng Q."/>
            <person name="Goldman W.E."/>
            <person name="Mardis E.R."/>
            <person name="Taylor J.W."/>
            <person name="McEwen J.G."/>
            <person name="Clay O.K."/>
            <person name="Klein B.S."/>
            <person name="Cuomo C.A."/>
        </authorList>
    </citation>
    <scope>NUCLEOTIDE SEQUENCE [LARGE SCALE GENOMIC DNA]</scope>
    <source>
        <strain evidence="3">UAMH 3008</strain>
    </source>
</reference>
<protein>
    <submittedName>
        <fullName evidence="2">Uncharacterized protein</fullName>
    </submittedName>
</protein>
<proteinExistence type="predicted"/>